<comment type="caution">
    <text evidence="2">The sequence shown here is derived from an EMBL/GenBank/DDBJ whole genome shotgun (WGS) entry which is preliminary data.</text>
</comment>
<dbReference type="Pfam" id="PF09995">
    <property type="entry name" value="MPAB_Lcp_cat"/>
    <property type="match status" value="1"/>
</dbReference>
<dbReference type="RefSeq" id="WP_155587733.1">
    <property type="nucleotide sequence ID" value="NZ_WFKQ01000015.1"/>
</dbReference>
<dbReference type="OrthoDB" id="6072815at2"/>
<protein>
    <submittedName>
        <fullName evidence="2">DUF2236 domain-containing protein</fullName>
    </submittedName>
</protein>
<dbReference type="InterPro" id="IPR037473">
    <property type="entry name" value="Lcp-like"/>
</dbReference>
<name>A0A844M431_9GAMM</name>
<gene>
    <name evidence="2" type="ORF">GB996_11360</name>
</gene>
<dbReference type="GO" id="GO:0016491">
    <property type="term" value="F:oxidoreductase activity"/>
    <property type="evidence" value="ECO:0007669"/>
    <property type="project" value="InterPro"/>
</dbReference>
<keyword evidence="3" id="KW-1185">Reference proteome</keyword>
<evidence type="ECO:0000259" key="1">
    <source>
        <dbReference type="Pfam" id="PF09995"/>
    </source>
</evidence>
<dbReference type="AlphaFoldDB" id="A0A844M431"/>
<dbReference type="PANTHER" id="PTHR37539">
    <property type="entry name" value="SECRETED PROTEIN-RELATED"/>
    <property type="match status" value="1"/>
</dbReference>
<dbReference type="InterPro" id="IPR018713">
    <property type="entry name" value="MPAB/Lcp_cat_dom"/>
</dbReference>
<dbReference type="PANTHER" id="PTHR37539:SF1">
    <property type="entry name" value="ER-BOUND OXYGENASE MPAB_MPAB'_RUBBER OXYGENASE CATALYTIC DOMAIN-CONTAINING PROTEIN"/>
    <property type="match status" value="1"/>
</dbReference>
<evidence type="ECO:0000313" key="2">
    <source>
        <dbReference type="EMBL" id="MUG33378.1"/>
    </source>
</evidence>
<dbReference type="Proteomes" id="UP000442109">
    <property type="component" value="Unassembled WGS sequence"/>
</dbReference>
<feature type="domain" description="ER-bound oxygenase mpaB/mpaB'/Rubber oxygenase catalytic" evidence="1">
    <location>
        <begin position="125"/>
        <end position="334"/>
    </location>
</feature>
<evidence type="ECO:0000313" key="3">
    <source>
        <dbReference type="Proteomes" id="UP000442109"/>
    </source>
</evidence>
<accession>A0A844M431</accession>
<organism evidence="2 3">
    <name type="scientific">Psychrobacter sanguinis</name>
    <dbReference type="NCBI Taxonomy" id="861445"/>
    <lineage>
        <taxon>Bacteria</taxon>
        <taxon>Pseudomonadati</taxon>
        <taxon>Pseudomonadota</taxon>
        <taxon>Gammaproteobacteria</taxon>
        <taxon>Moraxellales</taxon>
        <taxon>Moraxellaceae</taxon>
        <taxon>Psychrobacter</taxon>
    </lineage>
</organism>
<proteinExistence type="predicted"/>
<sequence>MSTLLTAAPKCVKKREDFLARYSEDELQLMLDMANDADPIADSVIIEQMTSEKGSKSDIRQGVKEGLSSLSTPAPALRAFLEDSELLPDWVNQDTLVKGAENYLTVNALWQSVSLGPGSLTHTYCSPTIAKVLTQTTNITDMAVRRILETALWKQYVLVPNGLTPGNQGYIHTLEVRLLHSRVRMGLLKKGWDTETLGQPINQLDMMRTWLDFTYIPFMALEKFGITYSNEELNDVYHLWQLIAKLLGIPEKYYRLVQDKASAQKMLAMLDMVSNEPNENSKLLTEKMLLALGHILSPFIGLPADVTIDLMHSFCRVIHGDELADQLGVTQNATMALIPVFTAANAYEKQILDNSPEYRQQKIQETLATFDMIADDIEAGGQTTYQQNADVMGEADIPQTT</sequence>
<dbReference type="EMBL" id="WFKQ01000015">
    <property type="protein sequence ID" value="MUG33378.1"/>
    <property type="molecule type" value="Genomic_DNA"/>
</dbReference>
<reference evidence="2 3" key="1">
    <citation type="journal article" date="2019" name="PLoS ONE">
        <title>Pup mortality in New Zealand sea lions (Phocarctos hookeri) at Enderby Island, Auckland Islands, 2013-18.</title>
        <authorList>
            <person name="Michael S.A."/>
            <person name="Hayman D.T.S."/>
            <person name="Gray R."/>
            <person name="Zhang J."/>
            <person name="Rogers L."/>
            <person name="Roe W.D."/>
        </authorList>
    </citation>
    <scope>NUCLEOTIDE SEQUENCE [LARGE SCALE GENOMIC DNA]</scope>
    <source>
        <strain evidence="2 3">SM868</strain>
    </source>
</reference>